<dbReference type="Proteomes" id="UP000692816">
    <property type="component" value="Unassembled WGS sequence"/>
</dbReference>
<organism evidence="2 3">
    <name type="scientific">Bradyrhizobium quebecense</name>
    <dbReference type="NCBI Taxonomy" id="2748629"/>
    <lineage>
        <taxon>Bacteria</taxon>
        <taxon>Pseudomonadati</taxon>
        <taxon>Pseudomonadota</taxon>
        <taxon>Alphaproteobacteria</taxon>
        <taxon>Hyphomicrobiales</taxon>
        <taxon>Nitrobacteraceae</taxon>
        <taxon>Bradyrhizobium</taxon>
    </lineage>
</organism>
<dbReference type="EMBL" id="JAGEPA010000001">
    <property type="protein sequence ID" value="MBO1434731.1"/>
    <property type="molecule type" value="Genomic_DNA"/>
</dbReference>
<keyword evidence="3" id="KW-1185">Reference proteome</keyword>
<evidence type="ECO:0000313" key="3">
    <source>
        <dbReference type="Proteomes" id="UP000692816"/>
    </source>
</evidence>
<proteinExistence type="predicted"/>
<dbReference type="InterPro" id="IPR050570">
    <property type="entry name" value="Cell_wall_metabolism_enzyme"/>
</dbReference>
<sequence length="187" mass="19470">MAGIDDVIAITPTLKTSTLLRAGPGSFGASRGAGHSHQGVDIVANQSAADKSVYQVRATSDGTVAYCQINGSASTGYGYTVVVDHQNGFYTLYAHLAINASRGLVTLGQAVAQGDIIGYLADLANGEKSSGNVLADVVAPYDKIQLHIECFEAPQGRSSTGTLKDIKDGCTLDDPTLRLQALGYQSF</sequence>
<evidence type="ECO:0000259" key="1">
    <source>
        <dbReference type="Pfam" id="PF01551"/>
    </source>
</evidence>
<evidence type="ECO:0000313" key="2">
    <source>
        <dbReference type="EMBL" id="MBO1434731.1"/>
    </source>
</evidence>
<dbReference type="Pfam" id="PF01551">
    <property type="entry name" value="Peptidase_M23"/>
    <property type="match status" value="1"/>
</dbReference>
<name>A0ABS3MTA2_9BRAD</name>
<reference evidence="2" key="1">
    <citation type="journal article" date="2021" name="Int. J. Syst. Evol. Microbiol.">
        <title>Bradyrhizobium septentrionale sp. nov. (sv. septentrionale) and Bradyrhizobium quebecense sp. nov. (sv. septentrionale) associated with legumes native to Canada possess rearranged symbiosis genes and numerous insertion sequences.</title>
        <authorList>
            <person name="Bromfield E.S.P."/>
            <person name="Cloutier S."/>
        </authorList>
    </citation>
    <scope>NUCLEOTIDE SEQUENCE</scope>
    <source>
        <strain evidence="2">12S5</strain>
    </source>
</reference>
<comment type="caution">
    <text evidence="2">The sequence shown here is derived from an EMBL/GenBank/DDBJ whole genome shotgun (WGS) entry which is preliminary data.</text>
</comment>
<dbReference type="Gene3D" id="2.70.70.10">
    <property type="entry name" value="Glucose Permease (Domain IIA)"/>
    <property type="match status" value="1"/>
</dbReference>
<accession>A0ABS3MTA2</accession>
<dbReference type="PANTHER" id="PTHR21666">
    <property type="entry name" value="PEPTIDASE-RELATED"/>
    <property type="match status" value="1"/>
</dbReference>
<feature type="domain" description="M23ase beta-sheet core" evidence="1">
    <location>
        <begin position="36"/>
        <end position="124"/>
    </location>
</feature>
<dbReference type="PANTHER" id="PTHR21666:SF270">
    <property type="entry name" value="MUREIN HYDROLASE ACTIVATOR ENVC"/>
    <property type="match status" value="1"/>
</dbReference>
<dbReference type="InterPro" id="IPR016047">
    <property type="entry name" value="M23ase_b-sheet_dom"/>
</dbReference>
<dbReference type="InterPro" id="IPR011055">
    <property type="entry name" value="Dup_hybrid_motif"/>
</dbReference>
<dbReference type="CDD" id="cd12797">
    <property type="entry name" value="M23_peptidase"/>
    <property type="match status" value="1"/>
</dbReference>
<gene>
    <name evidence="2" type="ORF">J4P68_36305</name>
</gene>
<dbReference type="RefSeq" id="WP_207838259.1">
    <property type="nucleotide sequence ID" value="NZ_CP088282.1"/>
</dbReference>
<dbReference type="SUPFAM" id="SSF51261">
    <property type="entry name" value="Duplicated hybrid motif"/>
    <property type="match status" value="1"/>
</dbReference>
<protein>
    <submittedName>
        <fullName evidence="2">M23 family metallopeptidase</fullName>
    </submittedName>
</protein>